<proteinExistence type="predicted"/>
<organism evidence="1">
    <name type="scientific">marine sediment metagenome</name>
    <dbReference type="NCBI Taxonomy" id="412755"/>
    <lineage>
        <taxon>unclassified sequences</taxon>
        <taxon>metagenomes</taxon>
        <taxon>ecological metagenomes</taxon>
    </lineage>
</organism>
<comment type="caution">
    <text evidence="1">The sequence shown here is derived from an EMBL/GenBank/DDBJ whole genome shotgun (WGS) entry which is preliminary data.</text>
</comment>
<sequence length="73" mass="8554">MLYRPKLLMGLLQYIVGGKGKRKIHYTCQIGYKHSIRFYYNIQTQYLKISTFKFSTSIAAPCNLGEEAHMQYV</sequence>
<dbReference type="AlphaFoldDB" id="X1JNU3"/>
<accession>X1JNU3</accession>
<protein>
    <submittedName>
        <fullName evidence="1">Uncharacterized protein</fullName>
    </submittedName>
</protein>
<feature type="non-terminal residue" evidence="1">
    <location>
        <position position="73"/>
    </location>
</feature>
<reference evidence="1" key="1">
    <citation type="journal article" date="2014" name="Front. Microbiol.">
        <title>High frequency of phylogenetically diverse reductive dehalogenase-homologous genes in deep subseafloor sedimentary metagenomes.</title>
        <authorList>
            <person name="Kawai M."/>
            <person name="Futagami T."/>
            <person name="Toyoda A."/>
            <person name="Takaki Y."/>
            <person name="Nishi S."/>
            <person name="Hori S."/>
            <person name="Arai W."/>
            <person name="Tsubouchi T."/>
            <person name="Morono Y."/>
            <person name="Uchiyama I."/>
            <person name="Ito T."/>
            <person name="Fujiyama A."/>
            <person name="Inagaki F."/>
            <person name="Takami H."/>
        </authorList>
    </citation>
    <scope>NUCLEOTIDE SEQUENCE</scope>
    <source>
        <strain evidence="1">Expedition CK06-06</strain>
    </source>
</reference>
<name>X1JNU3_9ZZZZ</name>
<evidence type="ECO:0000313" key="1">
    <source>
        <dbReference type="EMBL" id="GAH83110.1"/>
    </source>
</evidence>
<dbReference type="EMBL" id="BARU01040940">
    <property type="protein sequence ID" value="GAH83110.1"/>
    <property type="molecule type" value="Genomic_DNA"/>
</dbReference>
<gene>
    <name evidence="1" type="ORF">S03H2_63225</name>
</gene>